<evidence type="ECO:0000256" key="1">
    <source>
        <dbReference type="SAM" id="SignalP"/>
    </source>
</evidence>
<reference evidence="2" key="3">
    <citation type="journal article" date="2017" name="Nature">
        <title>Genome sequence of the progenitor of the wheat D genome Aegilops tauschii.</title>
        <authorList>
            <person name="Luo M.C."/>
            <person name="Gu Y.Q."/>
            <person name="Puiu D."/>
            <person name="Wang H."/>
            <person name="Twardziok S.O."/>
            <person name="Deal K.R."/>
            <person name="Huo N."/>
            <person name="Zhu T."/>
            <person name="Wang L."/>
            <person name="Wang Y."/>
            <person name="McGuire P.E."/>
            <person name="Liu S."/>
            <person name="Long H."/>
            <person name="Ramasamy R.K."/>
            <person name="Rodriguez J.C."/>
            <person name="Van S.L."/>
            <person name="Yuan L."/>
            <person name="Wang Z."/>
            <person name="Xia Z."/>
            <person name="Xiao L."/>
            <person name="Anderson O.D."/>
            <person name="Ouyang S."/>
            <person name="Liang Y."/>
            <person name="Zimin A.V."/>
            <person name="Pertea G."/>
            <person name="Qi P."/>
            <person name="Bennetzen J.L."/>
            <person name="Dai X."/>
            <person name="Dawson M.W."/>
            <person name="Muller H.G."/>
            <person name="Kugler K."/>
            <person name="Rivarola-Duarte L."/>
            <person name="Spannagl M."/>
            <person name="Mayer K.F.X."/>
            <person name="Lu F.H."/>
            <person name="Bevan M.W."/>
            <person name="Leroy P."/>
            <person name="Li P."/>
            <person name="You F.M."/>
            <person name="Sun Q."/>
            <person name="Liu Z."/>
            <person name="Lyons E."/>
            <person name="Wicker T."/>
            <person name="Salzberg S.L."/>
            <person name="Devos K.M."/>
            <person name="Dvorak J."/>
        </authorList>
    </citation>
    <scope>NUCLEOTIDE SEQUENCE [LARGE SCALE GENOMIC DNA]</scope>
    <source>
        <strain evidence="2">cv. AL8/78</strain>
    </source>
</reference>
<accession>A0A453S810</accession>
<reference evidence="3" key="2">
    <citation type="journal article" date="2017" name="Nat. Plants">
        <title>The Aegilops tauschii genome reveals multiple impacts of transposons.</title>
        <authorList>
            <person name="Zhao G."/>
            <person name="Zou C."/>
            <person name="Li K."/>
            <person name="Wang K."/>
            <person name="Li T."/>
            <person name="Gao L."/>
            <person name="Zhang X."/>
            <person name="Wang H."/>
            <person name="Yang Z."/>
            <person name="Liu X."/>
            <person name="Jiang W."/>
            <person name="Mao L."/>
            <person name="Kong X."/>
            <person name="Jiao Y."/>
            <person name="Jia J."/>
        </authorList>
    </citation>
    <scope>NUCLEOTIDE SEQUENCE [LARGE SCALE GENOMIC DNA]</scope>
    <source>
        <strain evidence="3">cv. AL8/78</strain>
    </source>
</reference>
<reference evidence="2" key="4">
    <citation type="submission" date="2019-03" db="UniProtKB">
        <authorList>
            <consortium name="EnsemblPlants"/>
        </authorList>
    </citation>
    <scope>IDENTIFICATION</scope>
</reference>
<sequence>PRRHSFGLMKTLHVLPVACSIGADCLILVSRNRLCTLDGMHECISLQLYAFTLIKPRVFICKVFVYDIL</sequence>
<feature type="chain" id="PRO_5019417389" evidence="1">
    <location>
        <begin position="20"/>
        <end position="69"/>
    </location>
</feature>
<reference evidence="2" key="5">
    <citation type="journal article" date="2021" name="G3 (Bethesda)">
        <title>Aegilops tauschii genome assembly Aet v5.0 features greater sequence contiguity and improved annotation.</title>
        <authorList>
            <person name="Wang L."/>
            <person name="Zhu T."/>
            <person name="Rodriguez J.C."/>
            <person name="Deal K.R."/>
            <person name="Dubcovsky J."/>
            <person name="McGuire P.E."/>
            <person name="Lux T."/>
            <person name="Spannagl M."/>
            <person name="Mayer K.F.X."/>
            <person name="Baldrich P."/>
            <person name="Meyers B.C."/>
            <person name="Huo N."/>
            <person name="Gu Y.Q."/>
            <person name="Zhou H."/>
            <person name="Devos K.M."/>
            <person name="Bennetzen J.L."/>
            <person name="Unver T."/>
            <person name="Budak H."/>
            <person name="Gulick P.J."/>
            <person name="Galiba G."/>
            <person name="Kalapos B."/>
            <person name="Nelson D.R."/>
            <person name="Li P."/>
            <person name="You F.M."/>
            <person name="Luo M.C."/>
            <person name="Dvorak J."/>
        </authorList>
    </citation>
    <scope>NUCLEOTIDE SEQUENCE [LARGE SCALE GENOMIC DNA]</scope>
    <source>
        <strain evidence="2">cv. AL8/78</strain>
    </source>
</reference>
<name>A0A453S810_AEGTS</name>
<dbReference type="Proteomes" id="UP000015105">
    <property type="component" value="Chromosome 7D"/>
</dbReference>
<dbReference type="EnsemblPlants" id="AET7Gv20850200.1">
    <property type="protein sequence ID" value="AET7Gv20850200.1"/>
    <property type="gene ID" value="AET7Gv20850200"/>
</dbReference>
<evidence type="ECO:0000313" key="2">
    <source>
        <dbReference type="EnsemblPlants" id="AET7Gv20850200.1"/>
    </source>
</evidence>
<dbReference type="Gramene" id="AET7Gv20850200.1">
    <property type="protein sequence ID" value="AET7Gv20850200.1"/>
    <property type="gene ID" value="AET7Gv20850200"/>
</dbReference>
<protein>
    <submittedName>
        <fullName evidence="2">Uncharacterized protein</fullName>
    </submittedName>
</protein>
<reference evidence="3" key="1">
    <citation type="journal article" date="2014" name="Science">
        <title>Ancient hybridizations among the ancestral genomes of bread wheat.</title>
        <authorList>
            <consortium name="International Wheat Genome Sequencing Consortium,"/>
            <person name="Marcussen T."/>
            <person name="Sandve S.R."/>
            <person name="Heier L."/>
            <person name="Spannagl M."/>
            <person name="Pfeifer M."/>
            <person name="Jakobsen K.S."/>
            <person name="Wulff B.B."/>
            <person name="Steuernagel B."/>
            <person name="Mayer K.F."/>
            <person name="Olsen O.A."/>
        </authorList>
    </citation>
    <scope>NUCLEOTIDE SEQUENCE [LARGE SCALE GENOMIC DNA]</scope>
    <source>
        <strain evidence="3">cv. AL8/78</strain>
    </source>
</reference>
<evidence type="ECO:0000313" key="3">
    <source>
        <dbReference type="Proteomes" id="UP000015105"/>
    </source>
</evidence>
<dbReference type="AlphaFoldDB" id="A0A453S810"/>
<keyword evidence="3" id="KW-1185">Reference proteome</keyword>
<organism evidence="2 3">
    <name type="scientific">Aegilops tauschii subsp. strangulata</name>
    <name type="common">Goatgrass</name>
    <dbReference type="NCBI Taxonomy" id="200361"/>
    <lineage>
        <taxon>Eukaryota</taxon>
        <taxon>Viridiplantae</taxon>
        <taxon>Streptophyta</taxon>
        <taxon>Embryophyta</taxon>
        <taxon>Tracheophyta</taxon>
        <taxon>Spermatophyta</taxon>
        <taxon>Magnoliopsida</taxon>
        <taxon>Liliopsida</taxon>
        <taxon>Poales</taxon>
        <taxon>Poaceae</taxon>
        <taxon>BOP clade</taxon>
        <taxon>Pooideae</taxon>
        <taxon>Triticodae</taxon>
        <taxon>Triticeae</taxon>
        <taxon>Triticinae</taxon>
        <taxon>Aegilops</taxon>
    </lineage>
</organism>
<proteinExistence type="predicted"/>
<feature type="signal peptide" evidence="1">
    <location>
        <begin position="1"/>
        <end position="19"/>
    </location>
</feature>
<keyword evidence="1" id="KW-0732">Signal</keyword>